<feature type="non-terminal residue" evidence="2">
    <location>
        <position position="196"/>
    </location>
</feature>
<gene>
    <name evidence="2" type="ORF">POCULU_LOCUS9875</name>
</gene>
<accession>A0A9N9H0W6</accession>
<dbReference type="InterPro" id="IPR029058">
    <property type="entry name" value="AB_hydrolase_fold"/>
</dbReference>
<dbReference type="AlphaFoldDB" id="A0A9N9H0W6"/>
<reference evidence="2" key="1">
    <citation type="submission" date="2021-06" db="EMBL/GenBank/DDBJ databases">
        <authorList>
            <person name="Kallberg Y."/>
            <person name="Tangrot J."/>
            <person name="Rosling A."/>
        </authorList>
    </citation>
    <scope>NUCLEOTIDE SEQUENCE</scope>
    <source>
        <strain evidence="2">IA702</strain>
    </source>
</reference>
<evidence type="ECO:0000256" key="1">
    <source>
        <dbReference type="SAM" id="MobiDB-lite"/>
    </source>
</evidence>
<evidence type="ECO:0000313" key="3">
    <source>
        <dbReference type="Proteomes" id="UP000789572"/>
    </source>
</evidence>
<dbReference type="EMBL" id="CAJVPJ010004199">
    <property type="protein sequence ID" value="CAG8649576.1"/>
    <property type="molecule type" value="Genomic_DNA"/>
</dbReference>
<dbReference type="OrthoDB" id="2394999at2759"/>
<proteinExistence type="predicted"/>
<feature type="region of interest" description="Disordered" evidence="1">
    <location>
        <begin position="94"/>
        <end position="118"/>
    </location>
</feature>
<name>A0A9N9H0W6_9GLOM</name>
<keyword evidence="3" id="KW-1185">Reference proteome</keyword>
<comment type="caution">
    <text evidence="2">The sequence shown here is derived from an EMBL/GenBank/DDBJ whole genome shotgun (WGS) entry which is preliminary data.</text>
</comment>
<organism evidence="2 3">
    <name type="scientific">Paraglomus occultum</name>
    <dbReference type="NCBI Taxonomy" id="144539"/>
    <lineage>
        <taxon>Eukaryota</taxon>
        <taxon>Fungi</taxon>
        <taxon>Fungi incertae sedis</taxon>
        <taxon>Mucoromycota</taxon>
        <taxon>Glomeromycotina</taxon>
        <taxon>Glomeromycetes</taxon>
        <taxon>Paraglomerales</taxon>
        <taxon>Paraglomeraceae</taxon>
        <taxon>Paraglomus</taxon>
    </lineage>
</organism>
<dbReference type="Gene3D" id="3.40.50.1820">
    <property type="entry name" value="alpha/beta hydrolase"/>
    <property type="match status" value="1"/>
</dbReference>
<feature type="compositionally biased region" description="Basic and acidic residues" evidence="1">
    <location>
        <begin position="105"/>
        <end position="115"/>
    </location>
</feature>
<evidence type="ECO:0000313" key="2">
    <source>
        <dbReference type="EMBL" id="CAG8649576.1"/>
    </source>
</evidence>
<protein>
    <submittedName>
        <fullName evidence="2">6584_t:CDS:1</fullName>
    </submittedName>
</protein>
<sequence length="196" mass="21957">PLLAKDLGGLGQLYVTCGNAERLRDESILLAYKASKTCSDLFEGDHTDGQHEYEPTKVTLHVYDAMPHVFQIFGFHPAAMDGISRTARFIRKVIPSRPSTPGNRSPERHSNDSKDLPSSLYGAELRVNCAIQGEDENEDEFASEDEAMLIKRVSVNGKSREFEGMEEPKLKEWVGALGKLPEFTKNQEIFMKLLNV</sequence>
<dbReference type="Proteomes" id="UP000789572">
    <property type="component" value="Unassembled WGS sequence"/>
</dbReference>